<dbReference type="EMBL" id="BARS01006603">
    <property type="protein sequence ID" value="GAF71012.1"/>
    <property type="molecule type" value="Genomic_DNA"/>
</dbReference>
<comment type="caution">
    <text evidence="4">The sequence shown here is derived from an EMBL/GenBank/DDBJ whole genome shotgun (WGS) entry which is preliminary data.</text>
</comment>
<dbReference type="PANTHER" id="PTHR21075">
    <property type="entry name" value="ANAEROBIC RIBONUCLEOSIDE-TRIPHOSPHATE REDUCTASE"/>
    <property type="match status" value="1"/>
</dbReference>
<evidence type="ECO:0000313" key="4">
    <source>
        <dbReference type="EMBL" id="GAF71012.1"/>
    </source>
</evidence>
<keyword evidence="2" id="KW-0067">ATP-binding</keyword>
<dbReference type="InterPro" id="IPR005144">
    <property type="entry name" value="ATP-cone_dom"/>
</dbReference>
<proteinExistence type="predicted"/>
<evidence type="ECO:0000256" key="2">
    <source>
        <dbReference type="ARBA" id="ARBA00022840"/>
    </source>
</evidence>
<name>X0S530_9ZZZZ</name>
<evidence type="ECO:0000256" key="1">
    <source>
        <dbReference type="ARBA" id="ARBA00022741"/>
    </source>
</evidence>
<feature type="domain" description="ATP-cone" evidence="3">
    <location>
        <begin position="3"/>
        <end position="95"/>
    </location>
</feature>
<dbReference type="PROSITE" id="PS51161">
    <property type="entry name" value="ATP_CONE"/>
    <property type="match status" value="1"/>
</dbReference>
<keyword evidence="1" id="KW-0547">Nucleotide-binding</keyword>
<dbReference type="GO" id="GO:0005524">
    <property type="term" value="F:ATP binding"/>
    <property type="evidence" value="ECO:0007669"/>
    <property type="project" value="UniProtKB-KW"/>
</dbReference>
<feature type="non-terminal residue" evidence="4">
    <location>
        <position position="115"/>
    </location>
</feature>
<dbReference type="GO" id="GO:0004748">
    <property type="term" value="F:ribonucleoside-diphosphate reductase activity, thioredoxin disulfide as acceptor"/>
    <property type="evidence" value="ECO:0007669"/>
    <property type="project" value="TreeGrafter"/>
</dbReference>
<reference evidence="4" key="1">
    <citation type="journal article" date="2014" name="Front. Microbiol.">
        <title>High frequency of phylogenetically diverse reductive dehalogenase-homologous genes in deep subseafloor sedimentary metagenomes.</title>
        <authorList>
            <person name="Kawai M."/>
            <person name="Futagami T."/>
            <person name="Toyoda A."/>
            <person name="Takaki Y."/>
            <person name="Nishi S."/>
            <person name="Hori S."/>
            <person name="Arai W."/>
            <person name="Tsubouchi T."/>
            <person name="Morono Y."/>
            <person name="Uchiyama I."/>
            <person name="Ito T."/>
            <person name="Fujiyama A."/>
            <person name="Inagaki F."/>
            <person name="Takami H."/>
        </authorList>
    </citation>
    <scope>NUCLEOTIDE SEQUENCE</scope>
    <source>
        <strain evidence="4">Expedition CK06-06</strain>
    </source>
</reference>
<evidence type="ECO:0000259" key="3">
    <source>
        <dbReference type="PROSITE" id="PS51161"/>
    </source>
</evidence>
<dbReference type="GO" id="GO:0008998">
    <property type="term" value="F:ribonucleoside-triphosphate reductase (thioredoxin) activity"/>
    <property type="evidence" value="ECO:0007669"/>
    <property type="project" value="TreeGrafter"/>
</dbReference>
<dbReference type="PANTHER" id="PTHR21075:SF0">
    <property type="entry name" value="ANAEROBIC RIBONUCLEOSIDE-TRIPHOSPHATE REDUCTASE"/>
    <property type="match status" value="1"/>
</dbReference>
<protein>
    <recommendedName>
        <fullName evidence="3">ATP-cone domain-containing protein</fullName>
    </recommendedName>
</protein>
<gene>
    <name evidence="4" type="ORF">S01H1_12842</name>
</gene>
<accession>X0S530</accession>
<dbReference type="Pfam" id="PF03477">
    <property type="entry name" value="ATP-cone"/>
    <property type="match status" value="1"/>
</dbReference>
<sequence>MILKIKKRDGRIVDFNSEKIFQVIWKAAQSVGGENQEKARFLTKEVINLLEEKYKNQIPAVEDIQDIVEKVLIEQGHAQTAKSFILYRQKRKEIRGAKKLMGIEDDTKFSLNALK</sequence>
<dbReference type="AlphaFoldDB" id="X0S530"/>
<dbReference type="GO" id="GO:0009265">
    <property type="term" value="P:2'-deoxyribonucleotide biosynthetic process"/>
    <property type="evidence" value="ECO:0007669"/>
    <property type="project" value="TreeGrafter"/>
</dbReference>
<dbReference type="GO" id="GO:0031250">
    <property type="term" value="C:anaerobic ribonucleoside-triphosphate reductase complex"/>
    <property type="evidence" value="ECO:0007669"/>
    <property type="project" value="TreeGrafter"/>
</dbReference>
<organism evidence="4">
    <name type="scientific">marine sediment metagenome</name>
    <dbReference type="NCBI Taxonomy" id="412755"/>
    <lineage>
        <taxon>unclassified sequences</taxon>
        <taxon>metagenomes</taxon>
        <taxon>ecological metagenomes</taxon>
    </lineage>
</organism>